<proteinExistence type="predicted"/>
<keyword evidence="1" id="KW-0812">Transmembrane</keyword>
<feature type="transmembrane region" description="Helical" evidence="1">
    <location>
        <begin position="62"/>
        <end position="80"/>
    </location>
</feature>
<reference evidence="2" key="1">
    <citation type="journal article" date="2020" name="Appl. Environ. Microbiol.">
        <title>Medium-Chain Fatty Acid Synthesis by 'Candidatus Weimeria bifida' gen. nov., sp. nov., and 'Candidatus Pseudoramibacter fermentans' sp. nov.</title>
        <authorList>
            <person name="Scarborough M.J."/>
            <person name="Myers K.S."/>
            <person name="Donohue T.J."/>
            <person name="Noguera D.R."/>
        </authorList>
    </citation>
    <scope>NUCLEOTIDE SEQUENCE</scope>
    <source>
        <strain evidence="2">LCO1.1</strain>
    </source>
</reference>
<gene>
    <name evidence="2" type="ORF">FRC54_02985</name>
</gene>
<accession>A0A6N7IX99</accession>
<evidence type="ECO:0000313" key="3">
    <source>
        <dbReference type="Proteomes" id="UP000460257"/>
    </source>
</evidence>
<dbReference type="Proteomes" id="UP000460257">
    <property type="component" value="Unassembled WGS sequence"/>
</dbReference>
<dbReference type="EMBL" id="VOGC01000002">
    <property type="protein sequence ID" value="MQN00945.1"/>
    <property type="molecule type" value="Genomic_DNA"/>
</dbReference>
<feature type="transmembrane region" description="Helical" evidence="1">
    <location>
        <begin position="6"/>
        <end position="26"/>
    </location>
</feature>
<comment type="caution">
    <text evidence="2">The sequence shown here is derived from an EMBL/GenBank/DDBJ whole genome shotgun (WGS) entry which is preliminary data.</text>
</comment>
<dbReference type="AlphaFoldDB" id="A0A6N7IX99"/>
<sequence length="126" mass="14496">MKDFNIMLVFDLAIAGLGAYLLYTAFHMRQEKKVPPILLAKEEVDRCEDPEGFTSYMFPKTLVFAVVSTICGILCFLSDLKVLPLSQKSGNIFGIVMLLIFLAVWLYFIFFLKKAKEKYFKSDIYL</sequence>
<evidence type="ECO:0000256" key="1">
    <source>
        <dbReference type="SAM" id="Phobius"/>
    </source>
</evidence>
<evidence type="ECO:0008006" key="4">
    <source>
        <dbReference type="Google" id="ProtNLM"/>
    </source>
</evidence>
<evidence type="ECO:0000313" key="2">
    <source>
        <dbReference type="EMBL" id="MQN00945.1"/>
    </source>
</evidence>
<organism evidence="2 3">
    <name type="scientific">Candidatus Weimeria bifida</name>
    <dbReference type="NCBI Taxonomy" id="2599074"/>
    <lineage>
        <taxon>Bacteria</taxon>
        <taxon>Bacillati</taxon>
        <taxon>Bacillota</taxon>
        <taxon>Clostridia</taxon>
        <taxon>Lachnospirales</taxon>
        <taxon>Lachnospiraceae</taxon>
        <taxon>Candidatus Weimeria</taxon>
    </lineage>
</organism>
<name>A0A6N7IX99_9FIRM</name>
<feature type="transmembrane region" description="Helical" evidence="1">
    <location>
        <begin position="92"/>
        <end position="112"/>
    </location>
</feature>
<protein>
    <recommendedName>
        <fullName evidence="4">DUF3784 domain-containing protein</fullName>
    </recommendedName>
</protein>
<keyword evidence="1" id="KW-0472">Membrane</keyword>
<keyword evidence="1" id="KW-1133">Transmembrane helix</keyword>
<keyword evidence="3" id="KW-1185">Reference proteome</keyword>